<dbReference type="RefSeq" id="WP_187474766.1">
    <property type="nucleotide sequence ID" value="NZ_CP060693.1"/>
</dbReference>
<accession>A0A7G9LPG3</accession>
<dbReference type="NCBIfam" id="TIGR02683">
    <property type="entry name" value="upstrm_HI1419"/>
    <property type="match status" value="1"/>
</dbReference>
<dbReference type="Proteomes" id="UP000515842">
    <property type="component" value="Chromosome"/>
</dbReference>
<dbReference type="PANTHER" id="PTHR41791:SF1">
    <property type="entry name" value="SSL7039 PROTEIN"/>
    <property type="match status" value="1"/>
</dbReference>
<evidence type="ECO:0000313" key="2">
    <source>
        <dbReference type="Proteomes" id="UP000515842"/>
    </source>
</evidence>
<sequence>MYLIKQTELFSKWLYKLKDIQGKVSILRRVDRMKKGNFGDFKSIGDGICELRFTIGPGYRVYYTQKGDEIIILLVGGDKSTQSKDIEKAKELLKEFDNE</sequence>
<dbReference type="PIRSF" id="PIRSF028744">
    <property type="entry name" value="Addict_mod_HI1419"/>
    <property type="match status" value="1"/>
</dbReference>
<dbReference type="InterPro" id="IPR009241">
    <property type="entry name" value="HigB-like"/>
</dbReference>
<dbReference type="AlphaFoldDB" id="A0A7G9LPG3"/>
<reference evidence="1 2" key="1">
    <citation type="journal article" date="2020" name="Front. Microbiol.">
        <title>Genomic Analysis and Antimicrobial Resistance of Aliarcobacter cryaerophilus Strains From German Water Poultry.</title>
        <authorList>
            <person name="Muller E."/>
            <person name="Hotzel H."/>
            <person name="Ahlers C."/>
            <person name="Hanel I."/>
            <person name="Tomaso H."/>
            <person name="Abdel-Glil M.Y."/>
        </authorList>
    </citation>
    <scope>NUCLEOTIDE SEQUENCE [LARGE SCALE GENOMIC DNA]</scope>
    <source>
        <strain evidence="1 2">16CS1285-4</strain>
    </source>
</reference>
<evidence type="ECO:0000313" key="1">
    <source>
        <dbReference type="EMBL" id="QNM90512.1"/>
    </source>
</evidence>
<name>A0A7G9LPG3_9BACT</name>
<organism evidence="1 2">
    <name type="scientific">Aliarcobacter cryaerophilus</name>
    <dbReference type="NCBI Taxonomy" id="28198"/>
    <lineage>
        <taxon>Bacteria</taxon>
        <taxon>Pseudomonadati</taxon>
        <taxon>Campylobacterota</taxon>
        <taxon>Epsilonproteobacteria</taxon>
        <taxon>Campylobacterales</taxon>
        <taxon>Arcobacteraceae</taxon>
        <taxon>Aliarcobacter</taxon>
    </lineage>
</organism>
<proteinExistence type="predicted"/>
<dbReference type="EMBL" id="CP060693">
    <property type="protein sequence ID" value="QNM90512.1"/>
    <property type="molecule type" value="Genomic_DNA"/>
</dbReference>
<dbReference type="Pfam" id="PF05973">
    <property type="entry name" value="Gp49"/>
    <property type="match status" value="1"/>
</dbReference>
<dbReference type="InterPro" id="IPR014056">
    <property type="entry name" value="TypeIITA-like_toxin_pred"/>
</dbReference>
<gene>
    <name evidence="1" type="ORF">HOO34_01890</name>
</gene>
<dbReference type="PANTHER" id="PTHR41791">
    <property type="entry name" value="SSL7039 PROTEIN"/>
    <property type="match status" value="1"/>
</dbReference>
<protein>
    <submittedName>
        <fullName evidence="1">Type II toxin-antitoxin system RelE/ParE family toxin</fullName>
    </submittedName>
</protein>